<dbReference type="SUPFAM" id="SSF56300">
    <property type="entry name" value="Metallo-dependent phosphatases"/>
    <property type="match status" value="1"/>
</dbReference>
<dbReference type="RefSeq" id="WP_350342902.1">
    <property type="nucleotide sequence ID" value="NZ_CP158367.1"/>
</dbReference>
<dbReference type="InterPro" id="IPR029052">
    <property type="entry name" value="Metallo-depent_PP-like"/>
</dbReference>
<dbReference type="PANTHER" id="PTHR30337">
    <property type="entry name" value="COMPONENT OF ATP-DEPENDENT DSDNA EXONUCLEASE"/>
    <property type="match status" value="1"/>
</dbReference>
<dbReference type="Gene3D" id="3.60.21.10">
    <property type="match status" value="1"/>
</dbReference>
<reference evidence="2" key="1">
    <citation type="journal article" date="2013" name="Extremophiles">
        <title>Proteinivorax tanatarense gen. nov., sp. nov., an anaerobic, haloalkaliphilic, proteolytic bacterium isolated from a decaying algal bloom, and proposal of Proteinivoraceae fam. nov.</title>
        <authorList>
            <person name="Kevbrin V."/>
            <person name="Boltyanskaya Y."/>
            <person name="Zhilina T."/>
            <person name="Kolganova T."/>
            <person name="Lavrentjeva E."/>
            <person name="Kuznetsov B."/>
        </authorList>
    </citation>
    <scope>NUCLEOTIDE SEQUENCE</scope>
    <source>
        <strain evidence="2">Z-910T</strain>
    </source>
</reference>
<dbReference type="AlphaFoldDB" id="A0AAU7VJD3"/>
<proteinExistence type="predicted"/>
<organism evidence="2">
    <name type="scientific">Proteinivorax tanatarense</name>
    <dbReference type="NCBI Taxonomy" id="1260629"/>
    <lineage>
        <taxon>Bacteria</taxon>
        <taxon>Bacillati</taxon>
        <taxon>Bacillota</taxon>
        <taxon>Clostridia</taxon>
        <taxon>Eubacteriales</taxon>
        <taxon>Proteinivoracaceae</taxon>
        <taxon>Proteinivorax</taxon>
    </lineage>
</organism>
<dbReference type="PANTHER" id="PTHR30337:SF7">
    <property type="entry name" value="PHOSPHOESTERASE"/>
    <property type="match status" value="1"/>
</dbReference>
<evidence type="ECO:0000259" key="1">
    <source>
        <dbReference type="Pfam" id="PF00149"/>
    </source>
</evidence>
<accession>A0AAU7VJD3</accession>
<dbReference type="Pfam" id="PF00149">
    <property type="entry name" value="Metallophos"/>
    <property type="match status" value="1"/>
</dbReference>
<reference evidence="2" key="2">
    <citation type="submission" date="2024-06" db="EMBL/GenBank/DDBJ databases">
        <authorList>
            <person name="Petrova K.O."/>
            <person name="Toshchakov S.V."/>
            <person name="Boltjanskaja Y.V."/>
            <person name="Kevbrin V."/>
        </authorList>
    </citation>
    <scope>NUCLEOTIDE SEQUENCE</scope>
    <source>
        <strain evidence="2">Z-910T</strain>
    </source>
</reference>
<dbReference type="EMBL" id="CP158367">
    <property type="protein sequence ID" value="XBX74144.1"/>
    <property type="molecule type" value="Genomic_DNA"/>
</dbReference>
<dbReference type="InterPro" id="IPR004843">
    <property type="entry name" value="Calcineurin-like_PHP"/>
</dbReference>
<sequence>MHLKIFLTGDNHIGLKFNSYPEKIRSSLVKARVDNLKNMVDKANSERCDLFAVAGDLFDRVKVAKKDKENAAKILEQFSGTVVVLPGNHDYHDDVVDLWKDFKDFAGENTIVLNTYEPYNLSNNDIDLTLYPAYCNKKHSSDNALKWIKELQIKEPTTWNIGIAHGALNGLSPDIEQKYYNMDEKELDDIGLDLWLLGHTHLPYPSEEKVINRRIFNSGTSEPDGLDCNHGGNAWVITINDSKETSAKRVETGIYRFYDIEHKLESEQCLSKLFQELDMEDTDRKIVRLAPKGRVKREVLEQTQHYQNKFREKFGYLEVRLENLKLQLTKEDIEQQYSKGSFPYQVLNQLLETDNDALHLAYELMEECQNEN</sequence>
<protein>
    <submittedName>
        <fullName evidence="2">Metallophosphoesterase</fullName>
    </submittedName>
</protein>
<evidence type="ECO:0000313" key="2">
    <source>
        <dbReference type="EMBL" id="XBX74144.1"/>
    </source>
</evidence>
<name>A0AAU7VJD3_9FIRM</name>
<dbReference type="InterPro" id="IPR050535">
    <property type="entry name" value="DNA_Repair-Maintenance_Comp"/>
</dbReference>
<gene>
    <name evidence="2" type="ORF">PRVXT_002170</name>
</gene>
<feature type="domain" description="Calcineurin-like phosphoesterase" evidence="1">
    <location>
        <begin position="3"/>
        <end position="202"/>
    </location>
</feature>
<dbReference type="GO" id="GO:0016787">
    <property type="term" value="F:hydrolase activity"/>
    <property type="evidence" value="ECO:0007669"/>
    <property type="project" value="InterPro"/>
</dbReference>